<gene>
    <name evidence="4" type="primary">yncA_3</name>
    <name evidence="4" type="ORF">AS52_03577</name>
</gene>
<dbReference type="CDD" id="cd04301">
    <property type="entry name" value="NAT_SF"/>
    <property type="match status" value="1"/>
</dbReference>
<protein>
    <submittedName>
        <fullName evidence="4">N-acyltransferase YncA</fullName>
        <ecNumber evidence="4">2.3.1.-</ecNumber>
    </submittedName>
</protein>
<evidence type="ECO:0000313" key="5">
    <source>
        <dbReference type="Proteomes" id="UP000036410"/>
    </source>
</evidence>
<evidence type="ECO:0000256" key="1">
    <source>
        <dbReference type="ARBA" id="ARBA00022679"/>
    </source>
</evidence>
<dbReference type="Pfam" id="PF00583">
    <property type="entry name" value="Acetyltransf_1"/>
    <property type="match status" value="1"/>
</dbReference>
<dbReference type="InterPro" id="IPR000182">
    <property type="entry name" value="GNAT_dom"/>
</dbReference>
<keyword evidence="1 4" id="KW-0808">Transferase</keyword>
<keyword evidence="2 4" id="KW-0012">Acyltransferase</keyword>
<feature type="domain" description="N-acetyltransferase" evidence="3">
    <location>
        <begin position="1"/>
        <end position="166"/>
    </location>
</feature>
<dbReference type="EMBL" id="CP010586">
    <property type="protein sequence ID" value="AKP78538.1"/>
    <property type="molecule type" value="Genomic_DNA"/>
</dbReference>
<dbReference type="PANTHER" id="PTHR43877">
    <property type="entry name" value="AMINOALKYLPHOSPHONATE N-ACETYLTRANSFERASE-RELATED-RELATED"/>
    <property type="match status" value="1"/>
</dbReference>
<organism evidence="4 5">
    <name type="scientific">Priestia megaterium Q3</name>
    <dbReference type="NCBI Taxonomy" id="1452722"/>
    <lineage>
        <taxon>Bacteria</taxon>
        <taxon>Bacillati</taxon>
        <taxon>Bacillota</taxon>
        <taxon>Bacilli</taxon>
        <taxon>Bacillales</taxon>
        <taxon>Bacillaceae</taxon>
        <taxon>Priestia</taxon>
    </lineage>
</organism>
<dbReference type="GO" id="GO:0016747">
    <property type="term" value="F:acyltransferase activity, transferring groups other than amino-acyl groups"/>
    <property type="evidence" value="ECO:0007669"/>
    <property type="project" value="InterPro"/>
</dbReference>
<evidence type="ECO:0000259" key="3">
    <source>
        <dbReference type="PROSITE" id="PS51186"/>
    </source>
</evidence>
<dbReference type="PROSITE" id="PS51186">
    <property type="entry name" value="GNAT"/>
    <property type="match status" value="1"/>
</dbReference>
<dbReference type="RefSeq" id="WP_028414706.1">
    <property type="nucleotide sequence ID" value="NZ_CP010586.1"/>
</dbReference>
<evidence type="ECO:0000256" key="2">
    <source>
        <dbReference type="ARBA" id="ARBA00023315"/>
    </source>
</evidence>
<name>A0A806TLC2_PRIMG</name>
<dbReference type="InterPro" id="IPR016181">
    <property type="entry name" value="Acyl_CoA_acyltransferase"/>
</dbReference>
<dbReference type="Gene3D" id="3.40.630.30">
    <property type="match status" value="1"/>
</dbReference>
<evidence type="ECO:0000313" key="4">
    <source>
        <dbReference type="EMBL" id="AKP78538.1"/>
    </source>
</evidence>
<sequence>MIRQGRIGDEAGIAHVHVESWKSTYKGLVPDSFLHSLNAEKRKAVWKKQLESNSVFVAEENGQIVGFASYGKERTNKHPSYTGELYAMYLLTEHQRKGIGKALMHKIAQELVDRDIHTMLTWAFEQNGACQFYEALGGKRIDRADVIIDGTSLSEVAFGWDTLENL</sequence>
<accession>A0A806TLC2</accession>
<dbReference type="AlphaFoldDB" id="A0A806TLC2"/>
<reference evidence="4 5" key="1">
    <citation type="submission" date="2015-01" db="EMBL/GenBank/DDBJ databases">
        <title>Genome sequence of bacillus megaterium Q3.</title>
        <authorList>
            <person name="Wang Y."/>
            <person name="Luo K."/>
            <person name="Bai L."/>
            <person name="Luo F."/>
        </authorList>
    </citation>
    <scope>NUCLEOTIDE SEQUENCE [LARGE SCALE GENOMIC DNA]</scope>
    <source>
        <strain evidence="4 5">Q3</strain>
    </source>
</reference>
<dbReference type="Proteomes" id="UP000036410">
    <property type="component" value="Chromosome"/>
</dbReference>
<dbReference type="SUPFAM" id="SSF55729">
    <property type="entry name" value="Acyl-CoA N-acyltransferases (Nat)"/>
    <property type="match status" value="1"/>
</dbReference>
<proteinExistence type="predicted"/>
<dbReference type="EC" id="2.3.1.-" evidence="4"/>
<dbReference type="InterPro" id="IPR050832">
    <property type="entry name" value="Bact_Acetyltransf"/>
</dbReference>